<gene>
    <name evidence="1" type="ORF">WS72_21770</name>
</gene>
<reference evidence="1 2" key="1">
    <citation type="submission" date="2015-11" db="EMBL/GenBank/DDBJ databases">
        <authorList>
            <person name="Sahl J."/>
            <person name="Wagner D."/>
            <person name="Keim P."/>
        </authorList>
    </citation>
    <scope>NUCLEOTIDE SEQUENCE [LARGE SCALE GENOMIC DNA]</scope>
    <source>
        <strain evidence="1 2">BDU18</strain>
    </source>
</reference>
<dbReference type="RefSeq" id="WP_060822635.1">
    <property type="nucleotide sequence ID" value="NZ_LNJQ01000004.1"/>
</dbReference>
<dbReference type="EMBL" id="LNJQ01000004">
    <property type="protein sequence ID" value="KWZ37593.1"/>
    <property type="molecule type" value="Genomic_DNA"/>
</dbReference>
<keyword evidence="2" id="KW-1185">Reference proteome</keyword>
<dbReference type="Proteomes" id="UP000070255">
    <property type="component" value="Unassembled WGS sequence"/>
</dbReference>
<comment type="caution">
    <text evidence="1">The sequence shown here is derived from an EMBL/GenBank/DDBJ whole genome shotgun (WGS) entry which is preliminary data.</text>
</comment>
<organism evidence="1 2">
    <name type="scientific">Burkholderia savannae</name>
    <dbReference type="NCBI Taxonomy" id="1637837"/>
    <lineage>
        <taxon>Bacteria</taxon>
        <taxon>Pseudomonadati</taxon>
        <taxon>Pseudomonadota</taxon>
        <taxon>Betaproteobacteria</taxon>
        <taxon>Burkholderiales</taxon>
        <taxon>Burkholderiaceae</taxon>
        <taxon>Burkholderia</taxon>
        <taxon>pseudomallei group</taxon>
    </lineage>
</organism>
<accession>A0ABR5T370</accession>
<name>A0ABR5T370_9BURK</name>
<evidence type="ECO:0000313" key="1">
    <source>
        <dbReference type="EMBL" id="KWZ37593.1"/>
    </source>
</evidence>
<sequence length="62" mass="6625">MIETGAVKIGAALSIGPSGGSQRATLLTSPRTKRRCRQEIEAVRKTSAPMNRLPPIKHQAAD</sequence>
<evidence type="ECO:0000313" key="2">
    <source>
        <dbReference type="Proteomes" id="UP000070255"/>
    </source>
</evidence>
<proteinExistence type="predicted"/>
<protein>
    <submittedName>
        <fullName evidence="1">Uncharacterized protein</fullName>
    </submittedName>
</protein>